<feature type="region of interest" description="Disordered" evidence="1">
    <location>
        <begin position="357"/>
        <end position="395"/>
    </location>
</feature>
<dbReference type="EMBL" id="CAXLJL010000179">
    <property type="protein sequence ID" value="CAL5134057.1"/>
    <property type="molecule type" value="Genomic_DNA"/>
</dbReference>
<dbReference type="PROSITE" id="PS50076">
    <property type="entry name" value="DNAJ_2"/>
    <property type="match status" value="1"/>
</dbReference>
<dbReference type="PANTHER" id="PTHR39158">
    <property type="entry name" value="OS08G0560600 PROTEIN"/>
    <property type="match status" value="1"/>
</dbReference>
<dbReference type="SUPFAM" id="SSF46565">
    <property type="entry name" value="Chaperone J-domain"/>
    <property type="match status" value="1"/>
</dbReference>
<dbReference type="CDD" id="cd06257">
    <property type="entry name" value="DnaJ"/>
    <property type="match status" value="1"/>
</dbReference>
<proteinExistence type="predicted"/>
<comment type="caution">
    <text evidence="3">The sequence shown here is derived from an EMBL/GenBank/DDBJ whole genome shotgun (WGS) entry which is preliminary data.</text>
</comment>
<dbReference type="InterPro" id="IPR052573">
    <property type="entry name" value="DnaJ_C_subfamily_28"/>
</dbReference>
<feature type="compositionally biased region" description="Basic residues" evidence="1">
    <location>
        <begin position="358"/>
        <end position="368"/>
    </location>
</feature>
<dbReference type="AlphaFoldDB" id="A0AAV2TCR4"/>
<dbReference type="InterPro" id="IPR036869">
    <property type="entry name" value="J_dom_sf"/>
</dbReference>
<evidence type="ECO:0000313" key="4">
    <source>
        <dbReference type="Proteomes" id="UP001497525"/>
    </source>
</evidence>
<accession>A0AAV2TCR4</accession>
<dbReference type="InterPro" id="IPR001623">
    <property type="entry name" value="DnaJ_domain"/>
</dbReference>
<dbReference type="Proteomes" id="UP001497525">
    <property type="component" value="Unassembled WGS sequence"/>
</dbReference>
<feature type="region of interest" description="Disordered" evidence="1">
    <location>
        <begin position="72"/>
        <end position="91"/>
    </location>
</feature>
<dbReference type="InterPro" id="IPR018961">
    <property type="entry name" value="DnaJ_homolog_subfam-C_membr-28"/>
</dbReference>
<protein>
    <recommendedName>
        <fullName evidence="2">J domain-containing protein</fullName>
    </recommendedName>
</protein>
<evidence type="ECO:0000313" key="3">
    <source>
        <dbReference type="EMBL" id="CAL5134057.1"/>
    </source>
</evidence>
<evidence type="ECO:0000256" key="1">
    <source>
        <dbReference type="SAM" id="MobiDB-lite"/>
    </source>
</evidence>
<organism evidence="3 4">
    <name type="scientific">Calicophoron daubneyi</name>
    <name type="common">Rumen fluke</name>
    <name type="synonym">Paramphistomum daubneyi</name>
    <dbReference type="NCBI Taxonomy" id="300641"/>
    <lineage>
        <taxon>Eukaryota</taxon>
        <taxon>Metazoa</taxon>
        <taxon>Spiralia</taxon>
        <taxon>Lophotrochozoa</taxon>
        <taxon>Platyhelminthes</taxon>
        <taxon>Trematoda</taxon>
        <taxon>Digenea</taxon>
        <taxon>Plagiorchiida</taxon>
        <taxon>Pronocephalata</taxon>
        <taxon>Paramphistomoidea</taxon>
        <taxon>Paramphistomidae</taxon>
        <taxon>Calicophoron</taxon>
    </lineage>
</organism>
<gene>
    <name evidence="3" type="ORF">CDAUBV1_LOCUS7287</name>
</gene>
<dbReference type="Pfam" id="PF00226">
    <property type="entry name" value="DnaJ"/>
    <property type="match status" value="1"/>
</dbReference>
<feature type="compositionally biased region" description="Polar residues" evidence="1">
    <location>
        <begin position="373"/>
        <end position="389"/>
    </location>
</feature>
<feature type="domain" description="J" evidence="2">
    <location>
        <begin position="41"/>
        <end position="120"/>
    </location>
</feature>
<dbReference type="Pfam" id="PF09350">
    <property type="entry name" value="DJC28_CD"/>
    <property type="match status" value="1"/>
</dbReference>
<name>A0AAV2TCR4_CALDB</name>
<dbReference type="Gene3D" id="1.10.287.110">
    <property type="entry name" value="DnaJ domain"/>
    <property type="match status" value="1"/>
</dbReference>
<dbReference type="PANTHER" id="PTHR39158:SF1">
    <property type="entry name" value="DNAJ HOMOLOG SUBFAMILY C MEMBER 28"/>
    <property type="match status" value="1"/>
</dbReference>
<sequence>MRMIRSSQFLQRGRLNSGDLLFSVSKFRRLLSSQPSLSPEAAFNFLHLPRSSSPQECREAYLKMARSLHPDVQRSRRAITGSTEKSDEPSSAAAFQHLKQAYEIAYSTALKEQARTEKAGEIPVEPLIRHRAPQHRRYLESESRQSVIRISLTGTNPSERQRQVETQRFAQAAYACADYRVARIQQKNEEINNSADSCELVSKPQKDWIKDQAKKKPLNFIERVADEVIVEAMQRGEFDNLTGQGRPLPAETTTELFVDPSTKKISQILADQGYLPEWVELGKELRTRWDKAVQKLSATWNSSRPFEINDQAWDKAIEEFYKEAEEVNRLTDRYNLLVPAMHLQRFHVDASKTVDRIKRNKRLKRVQPKRPVASTTKPESKPSTNSSEINENDEKNGGSIWSTKYLGEIMRDFYRELARAYVSMMRGFKDHK</sequence>
<reference evidence="3" key="1">
    <citation type="submission" date="2024-06" db="EMBL/GenBank/DDBJ databases">
        <authorList>
            <person name="Liu X."/>
            <person name="Lenzi L."/>
            <person name="Haldenby T S."/>
            <person name="Uol C."/>
        </authorList>
    </citation>
    <scope>NUCLEOTIDE SEQUENCE</scope>
</reference>
<evidence type="ECO:0000259" key="2">
    <source>
        <dbReference type="PROSITE" id="PS50076"/>
    </source>
</evidence>